<dbReference type="PANTHER" id="PTHR48081">
    <property type="entry name" value="AB HYDROLASE SUPERFAMILY PROTEIN C4A8.06C"/>
    <property type="match status" value="1"/>
</dbReference>
<dbReference type="InterPro" id="IPR029058">
    <property type="entry name" value="AB_hydrolase_fold"/>
</dbReference>
<evidence type="ECO:0000256" key="2">
    <source>
        <dbReference type="ARBA" id="ARBA00022801"/>
    </source>
</evidence>
<keyword evidence="2" id="KW-0378">Hydrolase</keyword>
<proteinExistence type="inferred from homology"/>
<dbReference type="Pfam" id="PF07859">
    <property type="entry name" value="Abhydrolase_3"/>
    <property type="match status" value="1"/>
</dbReference>
<evidence type="ECO:0000313" key="4">
    <source>
        <dbReference type="EMBL" id="ATL71511.1"/>
    </source>
</evidence>
<name>A0A291RV75_9NOCA</name>
<gene>
    <name evidence="4" type="ORF">CRH09_04340</name>
</gene>
<dbReference type="Gene3D" id="3.40.50.1820">
    <property type="entry name" value="alpha/beta hydrolase"/>
    <property type="match status" value="2"/>
</dbReference>
<evidence type="ECO:0000256" key="1">
    <source>
        <dbReference type="ARBA" id="ARBA00010515"/>
    </source>
</evidence>
<dbReference type="GO" id="GO:0004806">
    <property type="term" value="F:triacylglycerol lipase activity"/>
    <property type="evidence" value="ECO:0007669"/>
    <property type="project" value="TreeGrafter"/>
</dbReference>
<dbReference type="EMBL" id="CP023778">
    <property type="protein sequence ID" value="ATL71511.1"/>
    <property type="molecule type" value="Genomic_DNA"/>
</dbReference>
<accession>A0A291RV75</accession>
<dbReference type="SUPFAM" id="SSF53474">
    <property type="entry name" value="alpha/beta-Hydrolases"/>
    <property type="match status" value="1"/>
</dbReference>
<dbReference type="PANTHER" id="PTHR48081:SF30">
    <property type="entry name" value="ACETYL-HYDROLASE LIPR-RELATED"/>
    <property type="match status" value="1"/>
</dbReference>
<protein>
    <recommendedName>
        <fullName evidence="3">Alpha/beta hydrolase fold-3 domain-containing protein</fullName>
    </recommendedName>
</protein>
<comment type="similarity">
    <text evidence="1">Belongs to the 'GDXG' lipolytic enzyme family.</text>
</comment>
<evidence type="ECO:0000259" key="3">
    <source>
        <dbReference type="Pfam" id="PF07859"/>
    </source>
</evidence>
<dbReference type="InterPro" id="IPR013094">
    <property type="entry name" value="AB_hydrolase_3"/>
</dbReference>
<reference evidence="4 5" key="1">
    <citation type="submission" date="2017-10" db="EMBL/GenBank/DDBJ databases">
        <title>Comparative genomics between pathogenic Norcardia.</title>
        <authorList>
            <person name="Zeng L."/>
        </authorList>
    </citation>
    <scope>NUCLEOTIDE SEQUENCE [LARGE SCALE GENOMIC DNA]</scope>
    <source>
        <strain evidence="4 5">NC_YFY_NT001</strain>
    </source>
</reference>
<dbReference type="InterPro" id="IPR050300">
    <property type="entry name" value="GDXG_lipolytic_enzyme"/>
</dbReference>
<evidence type="ECO:0000313" key="5">
    <source>
        <dbReference type="Proteomes" id="UP000221961"/>
    </source>
</evidence>
<sequence>MPFSPGGLVARTGFRALSVDYRLSPEHPFPAAIEDTLRAYRPFLDGGEDPAAIAFAGDSAGGGLDDSTRLAARARAAGVDVILDITADVAHVFQCLAGVLDEADEALDRAALFLTQRIRARDLSGSSIRG</sequence>
<feature type="domain" description="Alpha/beta hydrolase fold-3" evidence="3">
    <location>
        <begin position="8"/>
        <end position="74"/>
    </location>
</feature>
<dbReference type="KEGG" id="ntp:CRH09_04340"/>
<dbReference type="AlphaFoldDB" id="A0A291RV75"/>
<dbReference type="Proteomes" id="UP000221961">
    <property type="component" value="Chromosome"/>
</dbReference>
<organism evidence="4 5">
    <name type="scientific">Nocardia terpenica</name>
    <dbReference type="NCBI Taxonomy" id="455432"/>
    <lineage>
        <taxon>Bacteria</taxon>
        <taxon>Bacillati</taxon>
        <taxon>Actinomycetota</taxon>
        <taxon>Actinomycetes</taxon>
        <taxon>Mycobacteriales</taxon>
        <taxon>Nocardiaceae</taxon>
        <taxon>Nocardia</taxon>
    </lineage>
</organism>